<evidence type="ECO:0000313" key="1">
    <source>
        <dbReference type="EMBL" id="GAI39912.1"/>
    </source>
</evidence>
<proteinExistence type="predicted"/>
<gene>
    <name evidence="1" type="ORF">S06H3_38852</name>
</gene>
<dbReference type="EMBL" id="BARV01023714">
    <property type="protein sequence ID" value="GAI39912.1"/>
    <property type="molecule type" value="Genomic_DNA"/>
</dbReference>
<sequence>GKTFKLSYEIIENNNVSEFKYYNGTGYVTTTSTVGTHTVYFVAGNNDNLFFNVADTNTDDYIIIDNVSVREVDIETPRIDYLTEIGKAKELQKPSLLLEPQSTNKFTKSEEFSNSYWTKTNCTVQRSTITSPDGLQGSYKLIPDAGTGGNRSLGRNFTGLSIDHTWSIFARAGEYKYAILRTRNNPIVVVSFDLENGTFNVNQSTAMYIADSAKMENYGNGWYRCSITLDPSQADNVGQLYPSVSVGITGNEINSFDGDGVSGIYVFG</sequence>
<comment type="caution">
    <text evidence="1">The sequence shown here is derived from an EMBL/GenBank/DDBJ whole genome shotgun (WGS) entry which is preliminary data.</text>
</comment>
<accession>X1N7B1</accession>
<feature type="non-terminal residue" evidence="1">
    <location>
        <position position="268"/>
    </location>
</feature>
<reference evidence="1" key="1">
    <citation type="journal article" date="2014" name="Front. Microbiol.">
        <title>High frequency of phylogenetically diverse reductive dehalogenase-homologous genes in deep subseafloor sedimentary metagenomes.</title>
        <authorList>
            <person name="Kawai M."/>
            <person name="Futagami T."/>
            <person name="Toyoda A."/>
            <person name="Takaki Y."/>
            <person name="Nishi S."/>
            <person name="Hori S."/>
            <person name="Arai W."/>
            <person name="Tsubouchi T."/>
            <person name="Morono Y."/>
            <person name="Uchiyama I."/>
            <person name="Ito T."/>
            <person name="Fujiyama A."/>
            <person name="Inagaki F."/>
            <person name="Takami H."/>
        </authorList>
    </citation>
    <scope>NUCLEOTIDE SEQUENCE</scope>
    <source>
        <strain evidence="1">Expedition CK06-06</strain>
    </source>
</reference>
<dbReference type="AlphaFoldDB" id="X1N7B1"/>
<name>X1N7B1_9ZZZZ</name>
<protein>
    <submittedName>
        <fullName evidence="1">Uncharacterized protein</fullName>
    </submittedName>
</protein>
<organism evidence="1">
    <name type="scientific">marine sediment metagenome</name>
    <dbReference type="NCBI Taxonomy" id="412755"/>
    <lineage>
        <taxon>unclassified sequences</taxon>
        <taxon>metagenomes</taxon>
        <taxon>ecological metagenomes</taxon>
    </lineage>
</organism>
<feature type="non-terminal residue" evidence="1">
    <location>
        <position position="1"/>
    </location>
</feature>